<organism evidence="17 18">
    <name type="scientific">Alicycliphilus denitrificans</name>
    <dbReference type="NCBI Taxonomy" id="179636"/>
    <lineage>
        <taxon>Bacteria</taxon>
        <taxon>Pseudomonadati</taxon>
        <taxon>Pseudomonadota</taxon>
        <taxon>Betaproteobacteria</taxon>
        <taxon>Burkholderiales</taxon>
        <taxon>Comamonadaceae</taxon>
        <taxon>Alicycliphilus</taxon>
    </lineage>
</organism>
<dbReference type="GO" id="GO:0005829">
    <property type="term" value="C:cytosol"/>
    <property type="evidence" value="ECO:0007669"/>
    <property type="project" value="TreeGrafter"/>
</dbReference>
<dbReference type="EMBL" id="NKDB02000002">
    <property type="protein sequence ID" value="RKJ96898.1"/>
    <property type="molecule type" value="Genomic_DNA"/>
</dbReference>
<keyword evidence="8 12" id="KW-0457">Lysine biosynthesis</keyword>
<proteinExistence type="inferred from homology"/>
<keyword evidence="5 12" id="KW-0963">Cytoplasm</keyword>
<dbReference type="SUPFAM" id="SSF51569">
    <property type="entry name" value="Aldolase"/>
    <property type="match status" value="1"/>
</dbReference>
<feature type="site" description="L-lysine inhibitor binding; via carbonyl oxygen" evidence="16">
    <location>
        <position position="61"/>
    </location>
</feature>
<dbReference type="Pfam" id="PF00701">
    <property type="entry name" value="DHDPS"/>
    <property type="match status" value="1"/>
</dbReference>
<evidence type="ECO:0000313" key="18">
    <source>
        <dbReference type="Proteomes" id="UP000216225"/>
    </source>
</evidence>
<evidence type="ECO:0000256" key="8">
    <source>
        <dbReference type="ARBA" id="ARBA00023154"/>
    </source>
</evidence>
<accession>A0A420KCG6</accession>
<comment type="pathway">
    <text evidence="2 12">Amino-acid biosynthesis; L-lysine biosynthesis via DAP pathway; (S)-tetrahydrodipicolinate from L-aspartate: step 3/4.</text>
</comment>
<dbReference type="GO" id="GO:0008840">
    <property type="term" value="F:4-hydroxy-tetrahydrodipicolinate synthase activity"/>
    <property type="evidence" value="ECO:0007669"/>
    <property type="project" value="UniProtKB-UniRule"/>
</dbReference>
<dbReference type="Gene3D" id="3.20.20.70">
    <property type="entry name" value="Aldolase class I"/>
    <property type="match status" value="1"/>
</dbReference>
<comment type="catalytic activity">
    <reaction evidence="11 12">
        <text>L-aspartate 4-semialdehyde + pyruvate = (2S,4S)-4-hydroxy-2,3,4,5-tetrahydrodipicolinate + H2O + H(+)</text>
        <dbReference type="Rhea" id="RHEA:34171"/>
        <dbReference type="ChEBI" id="CHEBI:15361"/>
        <dbReference type="ChEBI" id="CHEBI:15377"/>
        <dbReference type="ChEBI" id="CHEBI:15378"/>
        <dbReference type="ChEBI" id="CHEBI:67139"/>
        <dbReference type="ChEBI" id="CHEBI:537519"/>
        <dbReference type="EC" id="4.3.3.7"/>
    </reaction>
</comment>
<evidence type="ECO:0000256" key="11">
    <source>
        <dbReference type="ARBA" id="ARBA00047836"/>
    </source>
</evidence>
<keyword evidence="6 12" id="KW-0028">Amino-acid biosynthesis</keyword>
<evidence type="ECO:0000256" key="7">
    <source>
        <dbReference type="ARBA" id="ARBA00022915"/>
    </source>
</evidence>
<dbReference type="PANTHER" id="PTHR12128:SF66">
    <property type="entry name" value="4-HYDROXY-2-OXOGLUTARATE ALDOLASE, MITOCHONDRIAL"/>
    <property type="match status" value="1"/>
</dbReference>
<evidence type="ECO:0000256" key="5">
    <source>
        <dbReference type="ARBA" id="ARBA00022490"/>
    </source>
</evidence>
<comment type="subunit">
    <text evidence="12">Homotetramer; dimer of dimers.</text>
</comment>
<feature type="binding site" evidence="12 15">
    <location>
        <position position="57"/>
    </location>
    <ligand>
        <name>pyruvate</name>
        <dbReference type="ChEBI" id="CHEBI:15361"/>
    </ligand>
</feature>
<feature type="site" description="Part of a proton relay during catalysis" evidence="12 16">
    <location>
        <position position="119"/>
    </location>
</feature>
<dbReference type="Proteomes" id="UP000216225">
    <property type="component" value="Unassembled WGS sequence"/>
</dbReference>
<evidence type="ECO:0000256" key="6">
    <source>
        <dbReference type="ARBA" id="ARBA00022605"/>
    </source>
</evidence>
<evidence type="ECO:0000256" key="15">
    <source>
        <dbReference type="PIRSR" id="PIRSR001365-2"/>
    </source>
</evidence>
<feature type="site" description="L-lysine inhibitor binding" evidence="16">
    <location>
        <position position="96"/>
    </location>
</feature>
<evidence type="ECO:0000256" key="2">
    <source>
        <dbReference type="ARBA" id="ARBA00005120"/>
    </source>
</evidence>
<dbReference type="InterPro" id="IPR005263">
    <property type="entry name" value="DapA"/>
</dbReference>
<evidence type="ECO:0000256" key="9">
    <source>
        <dbReference type="ARBA" id="ARBA00023239"/>
    </source>
</evidence>
<evidence type="ECO:0000256" key="4">
    <source>
        <dbReference type="ARBA" id="ARBA00012086"/>
    </source>
</evidence>
<evidence type="ECO:0000256" key="16">
    <source>
        <dbReference type="PIRSR" id="PIRSR001365-3"/>
    </source>
</evidence>
<comment type="caution">
    <text evidence="17">The sequence shown here is derived from an EMBL/GenBank/DDBJ whole genome shotgun (WGS) entry which is preliminary data.</text>
</comment>
<feature type="active site" description="Proton donor/acceptor" evidence="12 14">
    <location>
        <position position="145"/>
    </location>
</feature>
<dbReference type="SMART" id="SM01130">
    <property type="entry name" value="DHDPS"/>
    <property type="match status" value="1"/>
</dbReference>
<comment type="subcellular location">
    <subcellularLocation>
        <location evidence="12">Cytoplasm</location>
    </subcellularLocation>
</comment>
<feature type="binding site" evidence="12 15">
    <location>
        <position position="215"/>
    </location>
    <ligand>
        <name>pyruvate</name>
        <dbReference type="ChEBI" id="CHEBI:15361"/>
    </ligand>
</feature>
<dbReference type="PANTHER" id="PTHR12128">
    <property type="entry name" value="DIHYDRODIPICOLINATE SYNTHASE"/>
    <property type="match status" value="1"/>
</dbReference>
<dbReference type="PROSITE" id="PS00666">
    <property type="entry name" value="DHDPS_2"/>
    <property type="match status" value="1"/>
</dbReference>
<dbReference type="AlphaFoldDB" id="A0A420KCG6"/>
<dbReference type="InterPro" id="IPR002220">
    <property type="entry name" value="DapA-like"/>
</dbReference>
<dbReference type="InterPro" id="IPR013785">
    <property type="entry name" value="Aldolase_TIM"/>
</dbReference>
<feature type="site" description="L-lysine inhibitor binding" evidence="16">
    <location>
        <position position="92"/>
    </location>
</feature>
<dbReference type="RefSeq" id="WP_094438437.1">
    <property type="nucleotide sequence ID" value="NZ_NKDB02000002.1"/>
</dbReference>
<evidence type="ECO:0000256" key="10">
    <source>
        <dbReference type="ARBA" id="ARBA00023270"/>
    </source>
</evidence>
<evidence type="ECO:0000256" key="13">
    <source>
        <dbReference type="PIRNR" id="PIRNR001365"/>
    </source>
</evidence>
<dbReference type="HAMAP" id="MF_00418">
    <property type="entry name" value="DapA"/>
    <property type="match status" value="1"/>
</dbReference>
<dbReference type="UniPathway" id="UPA00034">
    <property type="reaction ID" value="UER00017"/>
</dbReference>
<dbReference type="CDD" id="cd00950">
    <property type="entry name" value="DHDPS"/>
    <property type="match status" value="1"/>
</dbReference>
<comment type="caution">
    <text evidence="12">Was originally thought to be a dihydrodipicolinate synthase (DHDPS), catalyzing the condensation of (S)-aspartate-beta-semialdehyde [(S)-ASA] and pyruvate to dihydrodipicolinate (DHDP). However, it was shown in E.coli that the product of the enzymatic reaction is not dihydrodipicolinate but in fact (4S)-4-hydroxy-2,3,4,5-tetrahydro-(2S)-dipicolinic acid (HTPA), and that the consecutive dehydration reaction leading to DHDP is not spontaneous but catalyzed by DapB.</text>
</comment>
<evidence type="ECO:0000256" key="12">
    <source>
        <dbReference type="HAMAP-Rule" id="MF_00418"/>
    </source>
</evidence>
<keyword evidence="10 12" id="KW-0704">Schiff base</keyword>
<evidence type="ECO:0000256" key="14">
    <source>
        <dbReference type="PIRSR" id="PIRSR001365-1"/>
    </source>
</evidence>
<dbReference type="GO" id="GO:0019877">
    <property type="term" value="P:diaminopimelate biosynthetic process"/>
    <property type="evidence" value="ECO:0007669"/>
    <property type="project" value="UniProtKB-UniRule"/>
</dbReference>
<dbReference type="PIRSF" id="PIRSF001365">
    <property type="entry name" value="DHDPS"/>
    <property type="match status" value="1"/>
</dbReference>
<sequence length="302" mass="31346">MPSSPASRAPVRLPRGSLVALLTPFTDDLRIDLPALRRLIDWHIDSGTAGIVIAGTTGECATLSHTEHRDLLAAAVEHAAGRTHVMAGVGANSTAEAVALARFAEECGADSLLSVVPYYNKPTQRGLAAHFSAQADATALPLVLYNVPGRTVIDLQVATVAELARHPRIAGIKDATGDMARAADVALAVPPGFALYSGDDFTSLPYLALGGWGVISVVANILPAEVAALCAHMDAGRLPEARALFARMLPLTRALFAESSPGPAKRAAQLRGLCGGGLRLPMCEVSPTTAAAVRMALEAWPG</sequence>
<evidence type="ECO:0000256" key="1">
    <source>
        <dbReference type="ARBA" id="ARBA00003294"/>
    </source>
</evidence>
<evidence type="ECO:0000256" key="3">
    <source>
        <dbReference type="ARBA" id="ARBA00007592"/>
    </source>
</evidence>
<keyword evidence="9 12" id="KW-0456">Lyase</keyword>
<feature type="active site" description="Schiff-base intermediate with substrate" evidence="12 14">
    <location>
        <position position="173"/>
    </location>
</feature>
<keyword evidence="7 12" id="KW-0220">Diaminopimelate biosynthesis</keyword>
<name>A0A420KCG6_9BURK</name>
<feature type="site" description="Part of a proton relay during catalysis" evidence="12 16">
    <location>
        <position position="56"/>
    </location>
</feature>
<comment type="similarity">
    <text evidence="3 12 13">Belongs to the DapA family.</text>
</comment>
<dbReference type="GO" id="GO:0009089">
    <property type="term" value="P:lysine biosynthetic process via diaminopimelate"/>
    <property type="evidence" value="ECO:0007669"/>
    <property type="project" value="UniProtKB-UniRule"/>
</dbReference>
<comment type="function">
    <text evidence="1 12">Catalyzes the condensation of (S)-aspartate-beta-semialdehyde [(S)-ASA] and pyruvate to 4-hydroxy-tetrahydrodipicolinate (HTPA).</text>
</comment>
<dbReference type="InterPro" id="IPR020625">
    <property type="entry name" value="Schiff_base-form_aldolases_AS"/>
</dbReference>
<gene>
    <name evidence="12" type="primary">dapA</name>
    <name evidence="17" type="ORF">CE154_012895</name>
</gene>
<reference evidence="17 18" key="1">
    <citation type="submission" date="2018-09" db="EMBL/GenBank/DDBJ databases">
        <title>Genome comparison of Alicycliphilus sp. BQ1, a polyurethanolytic bacterium, with its closest phylogenetic relatives Alicycliphilus denitrificans BC and K601, unable to attack polyurethane.</title>
        <authorList>
            <person name="Loza-Tavera H."/>
            <person name="Lozano L."/>
            <person name="Cevallos M."/>
            <person name="Maya-Lucas O."/>
            <person name="Garcia-Mena J."/>
            <person name="Hernandez J."/>
        </authorList>
    </citation>
    <scope>NUCLEOTIDE SEQUENCE [LARGE SCALE GENOMIC DNA]</scope>
    <source>
        <strain evidence="17 18">BQ1</strain>
    </source>
</reference>
<dbReference type="NCBIfam" id="TIGR00674">
    <property type="entry name" value="dapA"/>
    <property type="match status" value="1"/>
</dbReference>
<dbReference type="EC" id="4.3.3.7" evidence="4 12"/>
<feature type="site" description="L-lysine inhibitor binding" evidence="16">
    <location>
        <position position="118"/>
    </location>
</feature>
<evidence type="ECO:0000313" key="17">
    <source>
        <dbReference type="EMBL" id="RKJ96898.1"/>
    </source>
</evidence>
<dbReference type="PRINTS" id="PR00146">
    <property type="entry name" value="DHPICSNTHASE"/>
</dbReference>
<protein>
    <recommendedName>
        <fullName evidence="4 12">4-hydroxy-tetrahydrodipicolinate synthase</fullName>
        <shortName evidence="12">HTPA synthase</shortName>
        <ecNumber evidence="4 12">4.3.3.7</ecNumber>
    </recommendedName>
</protein>